<proteinExistence type="inferred from homology"/>
<dbReference type="PROSITE" id="PS00189">
    <property type="entry name" value="LIPOYL"/>
    <property type="match status" value="1"/>
</dbReference>
<dbReference type="CDD" id="cd06849">
    <property type="entry name" value="lipoyl_domain"/>
    <property type="match status" value="1"/>
</dbReference>
<dbReference type="Pfam" id="PF00364">
    <property type="entry name" value="Biotin_lipoyl"/>
    <property type="match status" value="1"/>
</dbReference>
<evidence type="ECO:0000256" key="4">
    <source>
        <dbReference type="SAM" id="MobiDB-lite"/>
    </source>
</evidence>
<comment type="similarity">
    <text evidence="1">Belongs to the 2-oxoacid dehydrogenase family.</text>
</comment>
<feature type="region of interest" description="Disordered" evidence="4">
    <location>
        <begin position="138"/>
        <end position="206"/>
    </location>
</feature>
<dbReference type="PROSITE" id="PS50968">
    <property type="entry name" value="BIOTINYL_LIPOYL"/>
    <property type="match status" value="1"/>
</dbReference>
<feature type="compositionally biased region" description="Low complexity" evidence="4">
    <location>
        <begin position="167"/>
        <end position="186"/>
    </location>
</feature>
<accession>A0A9W7XTK5</accession>
<dbReference type="GO" id="GO:0005739">
    <property type="term" value="C:mitochondrion"/>
    <property type="evidence" value="ECO:0007669"/>
    <property type="project" value="TreeGrafter"/>
</dbReference>
<keyword evidence="3" id="KW-0809">Transit peptide</keyword>
<keyword evidence="2" id="KW-0450">Lipoyl</keyword>
<evidence type="ECO:0000259" key="5">
    <source>
        <dbReference type="PROSITE" id="PS50968"/>
    </source>
</evidence>
<dbReference type="GO" id="GO:0004149">
    <property type="term" value="F:dihydrolipoyllysine-residue succinyltransferase activity"/>
    <property type="evidence" value="ECO:0007669"/>
    <property type="project" value="UniProtKB-EC"/>
</dbReference>
<keyword evidence="6" id="KW-0808">Transferase</keyword>
<dbReference type="PANTHER" id="PTHR43416">
    <property type="entry name" value="DIHYDROLIPOYLLYSINE-RESIDUE SUCCINYLTRANSFERASE COMPONENT OF 2-OXOGLUTARATE DEHYDROGENASE COMPLEX, MITOCHONDRIAL-RELATED"/>
    <property type="match status" value="1"/>
</dbReference>
<dbReference type="PANTHER" id="PTHR43416:SF5">
    <property type="entry name" value="DIHYDROLIPOYLLYSINE-RESIDUE SUCCINYLTRANSFERASE COMPONENT OF 2-OXOGLUTARATE DEHYDROGENASE COMPLEX, MITOCHONDRIAL"/>
    <property type="match status" value="1"/>
</dbReference>
<dbReference type="InterPro" id="IPR003016">
    <property type="entry name" value="2-oxoA_DH_lipoyl-BS"/>
</dbReference>
<evidence type="ECO:0000313" key="6">
    <source>
        <dbReference type="EMBL" id="KAJ1719106.1"/>
    </source>
</evidence>
<dbReference type="EMBL" id="JANBOJ010000488">
    <property type="protein sequence ID" value="KAJ1719106.1"/>
    <property type="molecule type" value="Genomic_DNA"/>
</dbReference>
<reference evidence="6" key="1">
    <citation type="submission" date="2022-07" db="EMBL/GenBank/DDBJ databases">
        <title>Phylogenomic reconstructions and comparative analyses of Kickxellomycotina fungi.</title>
        <authorList>
            <person name="Reynolds N.K."/>
            <person name="Stajich J.E."/>
            <person name="Barry K."/>
            <person name="Grigoriev I.V."/>
            <person name="Crous P."/>
            <person name="Smith M.E."/>
        </authorList>
    </citation>
    <scope>NUCLEOTIDE SEQUENCE</scope>
    <source>
        <strain evidence="6">NBRC 32514</strain>
    </source>
</reference>
<dbReference type="InterPro" id="IPR000089">
    <property type="entry name" value="Biotin_lipoyl"/>
</dbReference>
<keyword evidence="7" id="KW-1185">Reference proteome</keyword>
<keyword evidence="6" id="KW-0012">Acyltransferase</keyword>
<dbReference type="EC" id="2.3.1.61" evidence="6"/>
<feature type="domain" description="Lipoyl-binding" evidence="5">
    <location>
        <begin position="60"/>
        <end position="135"/>
    </location>
</feature>
<dbReference type="AlphaFoldDB" id="A0A9W7XTK5"/>
<sequence>MQTRKALQLGQTMAVPAFRHTGMLASGMTKLSGAAAFQHAQSVFSKHQVGSLRFYSDSKYRIIKVPHMADSITEGTLKSWAKQVGEQVEQDEEVASIETDKVDIPVNSPVAGVLREFLANEEDTVVVGQDLFKIEEGAVSEGGASKPKAEEAPAAAATEAPKKEEAAPAQTAAPTPTPAPQQASKPAPAPAPKETKAAPVRHAQPL</sequence>
<dbReference type="SUPFAM" id="SSF51230">
    <property type="entry name" value="Single hybrid motif"/>
    <property type="match status" value="1"/>
</dbReference>
<evidence type="ECO:0000313" key="7">
    <source>
        <dbReference type="Proteomes" id="UP001149813"/>
    </source>
</evidence>
<protein>
    <submittedName>
        <fullName evidence="6">2-oxoglutarate dehydrogenase complex E2 component</fullName>
        <ecNumber evidence="6">2.3.1.61</ecNumber>
    </submittedName>
</protein>
<organism evidence="6 7">
    <name type="scientific">Coemansia erecta</name>
    <dbReference type="NCBI Taxonomy" id="147472"/>
    <lineage>
        <taxon>Eukaryota</taxon>
        <taxon>Fungi</taxon>
        <taxon>Fungi incertae sedis</taxon>
        <taxon>Zoopagomycota</taxon>
        <taxon>Kickxellomycotina</taxon>
        <taxon>Kickxellomycetes</taxon>
        <taxon>Kickxellales</taxon>
        <taxon>Kickxellaceae</taxon>
        <taxon>Coemansia</taxon>
    </lineage>
</organism>
<evidence type="ECO:0000256" key="1">
    <source>
        <dbReference type="ARBA" id="ARBA00007317"/>
    </source>
</evidence>
<dbReference type="Proteomes" id="UP001149813">
    <property type="component" value="Unassembled WGS sequence"/>
</dbReference>
<gene>
    <name evidence="6" type="primary">KGD2_2</name>
    <name evidence="6" type="ORF">LPJ53_006066</name>
</gene>
<evidence type="ECO:0000256" key="2">
    <source>
        <dbReference type="ARBA" id="ARBA00022823"/>
    </source>
</evidence>
<evidence type="ECO:0000256" key="3">
    <source>
        <dbReference type="ARBA" id="ARBA00022946"/>
    </source>
</evidence>
<dbReference type="OrthoDB" id="5391403at2759"/>
<dbReference type="InterPro" id="IPR050537">
    <property type="entry name" value="2-oxoacid_dehydrogenase"/>
</dbReference>
<dbReference type="GO" id="GO:0006099">
    <property type="term" value="P:tricarboxylic acid cycle"/>
    <property type="evidence" value="ECO:0007669"/>
    <property type="project" value="TreeGrafter"/>
</dbReference>
<dbReference type="Gene3D" id="2.40.50.100">
    <property type="match status" value="1"/>
</dbReference>
<dbReference type="InterPro" id="IPR011053">
    <property type="entry name" value="Single_hybrid_motif"/>
</dbReference>
<name>A0A9W7XTK5_9FUNG</name>
<comment type="caution">
    <text evidence="6">The sequence shown here is derived from an EMBL/GenBank/DDBJ whole genome shotgun (WGS) entry which is preliminary data.</text>
</comment>